<dbReference type="CDD" id="cd17502">
    <property type="entry name" value="MFS_Azr1_MDR_like"/>
    <property type="match status" value="1"/>
</dbReference>
<feature type="transmembrane region" description="Helical" evidence="7">
    <location>
        <begin position="357"/>
        <end position="377"/>
    </location>
</feature>
<organism evidence="10 11">
    <name type="scientific">Fusarium poae</name>
    <dbReference type="NCBI Taxonomy" id="36050"/>
    <lineage>
        <taxon>Eukaryota</taxon>
        <taxon>Fungi</taxon>
        <taxon>Dikarya</taxon>
        <taxon>Ascomycota</taxon>
        <taxon>Pezizomycotina</taxon>
        <taxon>Sordariomycetes</taxon>
        <taxon>Hypocreomycetidae</taxon>
        <taxon>Hypocreales</taxon>
        <taxon>Nectriaceae</taxon>
        <taxon>Fusarium</taxon>
    </lineage>
</organism>
<reference evidence="10 11" key="1">
    <citation type="submission" date="2016-06" db="EMBL/GenBank/DDBJ databases">
        <title>Living apart together: crosstalk between the core and supernumerary genomes in a fungal plant pathogen.</title>
        <authorList>
            <person name="Vanheule A."/>
            <person name="Audenaert K."/>
            <person name="Warris S."/>
            <person name="Van De Geest H."/>
            <person name="Schijlen E."/>
            <person name="Hofte M."/>
            <person name="De Saeger S."/>
            <person name="Haesaert G."/>
            <person name="Waalwijk C."/>
            <person name="Van Der Lee T."/>
        </authorList>
    </citation>
    <scope>NUCLEOTIDE SEQUENCE [LARGE SCALE GENOMIC DNA]</scope>
    <source>
        <strain evidence="10 11">2516</strain>
    </source>
</reference>
<dbReference type="InterPro" id="IPR011701">
    <property type="entry name" value="MFS"/>
</dbReference>
<dbReference type="InterPro" id="IPR001138">
    <property type="entry name" value="Zn2Cys6_DnaBD"/>
</dbReference>
<dbReference type="SUPFAM" id="SSF103473">
    <property type="entry name" value="MFS general substrate transporter"/>
    <property type="match status" value="1"/>
</dbReference>
<dbReference type="GO" id="GO:0022857">
    <property type="term" value="F:transmembrane transporter activity"/>
    <property type="evidence" value="ECO:0007669"/>
    <property type="project" value="InterPro"/>
</dbReference>
<feature type="transmembrane region" description="Helical" evidence="7">
    <location>
        <begin position="445"/>
        <end position="464"/>
    </location>
</feature>
<comment type="caution">
    <text evidence="10">The sequence shown here is derived from an EMBL/GenBank/DDBJ whole genome shotgun (WGS) entry which is preliminary data.</text>
</comment>
<keyword evidence="6" id="KW-0539">Nucleus</keyword>
<sequence>MVSETLTQTPIDTATVQSNIGSPSESRPIEALQIEEPGNEEDNIVFPTGPKLWSTMLSMSIALFLSGLDITIVAVAVPSITDEFQTIADIGWYSAAYGMSLSAFVFFFGQVYTLFSTKAVFLIGIATFEIGALICTLAPSSAVFILGRAISGLGRGAINGGLFKLLKQCFPLSKQAMVNSLLSGVGSLGLITAPTIGGALVDAFSWRACFGVNIPLGVLCLILTWYGVHESSHHRQNAPVLTLKEKMNKIDFLGTLIAVPAVTCLLMALQWGGTKFGWGTWQIILPLVFCALLFIAFGYLQYHQGDKALLPPRILKQRSIIAGMWFGACCEGVLAVTEYYMSIYFQGVRGYTPTKAGLLALPMVGGLSIAFVISGLGTTWLGYYYPFMLATSILTPIISGLLTTIDFEEQVTKAVILLSFLGLAVGLGLNSPMIALQAVLPMEDISLGGAVLTFGAGMGSALPIKPALSKDGNFGKEPQDRAASKRNGIIKSACLECRKRKSKCNGLKPTCANCAKWGVECIYDSDVRDAKLRNLQSINESLEAELEAAKTLLIQVASGPDRIRSIVLELLQNAKEPLEILEVLSDAGGIDVTMEDSQVPGETTIPPLSTEGVLHHAESFAVSNSGLAENGFEYSSMTQATFYQSHPDTTTNIPVYPISQVKDGSPGLQQPQNLQSQAQATIPMRSKIEGSPDSIQLENNPSTISRQPGKQSLFFEPLFNHDDFLLTTATDAPGRSPHNSQHGTVNHINEQSPLMYEGPTRSMQTATTGIDSYISPQSNLEANSEQALSSSLDIQPNFRNHFNNLSLSSSIRANGYPGSIQDAQIRNIFVPDWAATSLNTIPDPGHLDDAFGDIYKRGTSLLQSGEPVHRIAGHHPNVAALYDQQEFDRSCLLSQWAARMVHSVKHQGYDFTCFASMNVFWYMMRWMIDPTPESYAAMPEWIRPTSHQLFTPHISMADFVLWPGFRDLVVQLPQLQQRMEWLADMSLFIKCDWPYPLEQALYRNPVSERVDLTDLAKQHVWTLGCWSVGPSFRRFLPNADSYLLVRPEEQPV</sequence>
<feature type="transmembrane region" description="Helical" evidence="7">
    <location>
        <begin position="181"/>
        <end position="201"/>
    </location>
</feature>
<name>A0A1B8AXC3_FUSPO</name>
<dbReference type="InterPro" id="IPR021833">
    <property type="entry name" value="DUF3425"/>
</dbReference>
<dbReference type="SMART" id="SM00066">
    <property type="entry name" value="GAL4"/>
    <property type="match status" value="1"/>
</dbReference>
<dbReference type="Pfam" id="PF07690">
    <property type="entry name" value="MFS_1"/>
    <property type="match status" value="1"/>
</dbReference>
<dbReference type="GO" id="GO:0000981">
    <property type="term" value="F:DNA-binding transcription factor activity, RNA polymerase II-specific"/>
    <property type="evidence" value="ECO:0007669"/>
    <property type="project" value="InterPro"/>
</dbReference>
<comment type="subcellular location">
    <subcellularLocation>
        <location evidence="1">Membrane</location>
        <topology evidence="1">Multi-pass membrane protein</topology>
    </subcellularLocation>
</comment>
<feature type="domain" description="Major facilitator superfamily (MFS) profile" evidence="9">
    <location>
        <begin position="55"/>
        <end position="500"/>
    </location>
</feature>
<feature type="transmembrane region" description="Helical" evidence="7">
    <location>
        <begin position="61"/>
        <end position="80"/>
    </location>
</feature>
<protein>
    <recommendedName>
        <fullName evidence="12">Zn(2)-C6 fungal-type domain-containing protein</fullName>
    </recommendedName>
</protein>
<dbReference type="InterPro" id="IPR020846">
    <property type="entry name" value="MFS_dom"/>
</dbReference>
<evidence type="ECO:0000313" key="11">
    <source>
        <dbReference type="Proteomes" id="UP000091967"/>
    </source>
</evidence>
<feature type="transmembrane region" description="Helical" evidence="7">
    <location>
        <begin position="252"/>
        <end position="271"/>
    </location>
</feature>
<dbReference type="PANTHER" id="PTHR23501:SF198">
    <property type="entry name" value="AZOLE RESISTANCE PROTEIN 1-RELATED"/>
    <property type="match status" value="1"/>
</dbReference>
<keyword evidence="4 7" id="KW-0472">Membrane</keyword>
<evidence type="ECO:0000259" key="8">
    <source>
        <dbReference type="PROSITE" id="PS50048"/>
    </source>
</evidence>
<accession>A0A1B8AXC3</accession>
<dbReference type="Gene3D" id="1.20.1250.20">
    <property type="entry name" value="MFS general substrate transporter like domains"/>
    <property type="match status" value="1"/>
</dbReference>
<keyword evidence="5" id="KW-0325">Glycoprotein</keyword>
<dbReference type="Pfam" id="PF11905">
    <property type="entry name" value="DUF3425"/>
    <property type="match status" value="1"/>
</dbReference>
<evidence type="ECO:0000259" key="9">
    <source>
        <dbReference type="PROSITE" id="PS50850"/>
    </source>
</evidence>
<dbReference type="PROSITE" id="PS50048">
    <property type="entry name" value="ZN2_CY6_FUNGAL_2"/>
    <property type="match status" value="1"/>
</dbReference>
<keyword evidence="2 7" id="KW-0812">Transmembrane</keyword>
<evidence type="ECO:0000256" key="4">
    <source>
        <dbReference type="ARBA" id="ARBA00023136"/>
    </source>
</evidence>
<dbReference type="CDD" id="cd00067">
    <property type="entry name" value="GAL4"/>
    <property type="match status" value="1"/>
</dbReference>
<dbReference type="InterPro" id="IPR036864">
    <property type="entry name" value="Zn2-C6_fun-type_DNA-bd_sf"/>
</dbReference>
<evidence type="ECO:0000256" key="7">
    <source>
        <dbReference type="SAM" id="Phobius"/>
    </source>
</evidence>
<evidence type="ECO:0000313" key="10">
    <source>
        <dbReference type="EMBL" id="OBS25175.1"/>
    </source>
</evidence>
<evidence type="ECO:0000256" key="1">
    <source>
        <dbReference type="ARBA" id="ARBA00004141"/>
    </source>
</evidence>
<feature type="transmembrane region" description="Helical" evidence="7">
    <location>
        <begin position="322"/>
        <end position="345"/>
    </location>
</feature>
<feature type="transmembrane region" description="Helical" evidence="7">
    <location>
        <begin position="92"/>
        <end position="112"/>
    </location>
</feature>
<dbReference type="GO" id="GO:0008270">
    <property type="term" value="F:zinc ion binding"/>
    <property type="evidence" value="ECO:0007669"/>
    <property type="project" value="InterPro"/>
</dbReference>
<dbReference type="EMBL" id="LYXU01000002">
    <property type="protein sequence ID" value="OBS25175.1"/>
    <property type="molecule type" value="Genomic_DNA"/>
</dbReference>
<keyword evidence="11" id="KW-1185">Reference proteome</keyword>
<dbReference type="Proteomes" id="UP000091967">
    <property type="component" value="Unassembled WGS sequence"/>
</dbReference>
<evidence type="ECO:0000256" key="3">
    <source>
        <dbReference type="ARBA" id="ARBA00022989"/>
    </source>
</evidence>
<evidence type="ECO:0000256" key="6">
    <source>
        <dbReference type="ARBA" id="ARBA00023242"/>
    </source>
</evidence>
<feature type="transmembrane region" description="Helical" evidence="7">
    <location>
        <begin position="414"/>
        <end position="439"/>
    </location>
</feature>
<gene>
    <name evidence="10" type="ORF">FPOA_05710</name>
</gene>
<feature type="transmembrane region" description="Helical" evidence="7">
    <location>
        <begin position="208"/>
        <end position="228"/>
    </location>
</feature>
<dbReference type="PROSITE" id="PS50850">
    <property type="entry name" value="MFS"/>
    <property type="match status" value="1"/>
</dbReference>
<evidence type="ECO:0008006" key="12">
    <source>
        <dbReference type="Google" id="ProtNLM"/>
    </source>
</evidence>
<dbReference type="InterPro" id="IPR036259">
    <property type="entry name" value="MFS_trans_sf"/>
</dbReference>
<dbReference type="GO" id="GO:0005886">
    <property type="term" value="C:plasma membrane"/>
    <property type="evidence" value="ECO:0007669"/>
    <property type="project" value="TreeGrafter"/>
</dbReference>
<keyword evidence="3 7" id="KW-1133">Transmembrane helix</keyword>
<feature type="transmembrane region" description="Helical" evidence="7">
    <location>
        <begin position="119"/>
        <end position="146"/>
    </location>
</feature>
<dbReference type="PROSITE" id="PS00463">
    <property type="entry name" value="ZN2_CY6_FUNGAL_1"/>
    <property type="match status" value="1"/>
</dbReference>
<feature type="domain" description="Zn(2)-C6 fungal-type" evidence="8">
    <location>
        <begin position="493"/>
        <end position="523"/>
    </location>
</feature>
<feature type="transmembrane region" description="Helical" evidence="7">
    <location>
        <begin position="283"/>
        <end position="302"/>
    </location>
</feature>
<dbReference type="AlphaFoldDB" id="A0A1B8AXC3"/>
<proteinExistence type="predicted"/>
<dbReference type="PANTHER" id="PTHR23501">
    <property type="entry name" value="MAJOR FACILITATOR SUPERFAMILY"/>
    <property type="match status" value="1"/>
</dbReference>
<feature type="transmembrane region" description="Helical" evidence="7">
    <location>
        <begin position="383"/>
        <end position="402"/>
    </location>
</feature>
<evidence type="ECO:0000256" key="2">
    <source>
        <dbReference type="ARBA" id="ARBA00022692"/>
    </source>
</evidence>
<dbReference type="Pfam" id="PF00172">
    <property type="entry name" value="Zn_clus"/>
    <property type="match status" value="1"/>
</dbReference>
<dbReference type="Gene3D" id="4.10.240.10">
    <property type="entry name" value="Zn(2)-C6 fungal-type DNA-binding domain"/>
    <property type="match status" value="1"/>
</dbReference>
<evidence type="ECO:0000256" key="5">
    <source>
        <dbReference type="ARBA" id="ARBA00023180"/>
    </source>
</evidence>
<dbReference type="SUPFAM" id="SSF57701">
    <property type="entry name" value="Zn2/Cys6 DNA-binding domain"/>
    <property type="match status" value="1"/>
</dbReference>